<dbReference type="OMA" id="LWLLDNC"/>
<keyword evidence="2 4" id="KW-0416">Keratin</keyword>
<protein>
    <recommendedName>
        <fullName evidence="4">Keratin-associated protein</fullName>
    </recommendedName>
</protein>
<dbReference type="Proteomes" id="UP000007646">
    <property type="component" value="Unassembled WGS sequence"/>
</dbReference>
<reference evidence="5" key="3">
    <citation type="submission" date="2025-09" db="UniProtKB">
        <authorList>
            <consortium name="Ensembl"/>
        </authorList>
    </citation>
    <scope>IDENTIFICATION</scope>
    <source>
        <strain evidence="5">Isolate ISIS603380</strain>
    </source>
</reference>
<proteinExistence type="inferred from homology"/>
<evidence type="ECO:0000256" key="4">
    <source>
        <dbReference type="RuleBase" id="RU369044"/>
    </source>
</evidence>
<evidence type="ECO:0000256" key="1">
    <source>
        <dbReference type="ARBA" id="ARBA00022737"/>
    </source>
</evidence>
<name>G3U022_LOXAF</name>
<dbReference type="Pfam" id="PF05287">
    <property type="entry name" value="PMG"/>
    <property type="match status" value="1"/>
</dbReference>
<comment type="similarity">
    <text evidence="3 4">Belongs to the PMG family.</text>
</comment>
<sequence>PIPSWPPLSNNSGSMSVLGYSGVCHATPCRTHCYTPLTPSVTLCSNDVSPTFGLCLPSSYQGNIWLLDNCQESYCEVPSCEPLSCEPKTCAASCEPSNASGPCNSPSLGKVQSASEITNCGSSPSCTPCPRTKGYVSTCYAPTRHASKGCQTLCNDSNNFAQFNCLSKSHRPINYYSLGSLGDRSFQNLGFIPNGFSPSYYIASSCQPQSYLTRNCQYLSSRPVSCPPLSFLPRNYRSLSCIPSTFPPLRYLCSSIRPWSCY</sequence>
<dbReference type="PANTHER" id="PTHR23260:SF2">
    <property type="entry name" value="KERATIN-ASSOCIATED PROTEIN 24-1"/>
    <property type="match status" value="1"/>
</dbReference>
<evidence type="ECO:0000313" key="6">
    <source>
        <dbReference type="Proteomes" id="UP000007646"/>
    </source>
</evidence>
<dbReference type="GeneTree" id="ENSGT00390000001157"/>
<dbReference type="PANTHER" id="PTHR23260">
    <property type="entry name" value="KERATIN ASSOCIATED PROTEIN 3-3-RELATED"/>
    <property type="match status" value="1"/>
</dbReference>
<reference evidence="5 6" key="1">
    <citation type="submission" date="2009-06" db="EMBL/GenBank/DDBJ databases">
        <title>The Genome Sequence of Loxodonta africana (African elephant).</title>
        <authorList>
            <person name="Di Palma F."/>
            <person name="Heiman D."/>
            <person name="Young S."/>
            <person name="Johnson J."/>
            <person name="Lander E.S."/>
            <person name="Lindblad-Toh K."/>
        </authorList>
    </citation>
    <scope>NUCLEOTIDE SEQUENCE [LARGE SCALE GENOMIC DNA]</scope>
    <source>
        <strain evidence="5 6">Isolate ISIS603380</strain>
    </source>
</reference>
<keyword evidence="1" id="KW-0677">Repeat</keyword>
<dbReference type="InterPro" id="IPR007659">
    <property type="entry name" value="Keratin_matx"/>
</dbReference>
<dbReference type="AlphaFoldDB" id="G3U022"/>
<evidence type="ECO:0000256" key="3">
    <source>
        <dbReference type="ARBA" id="ARBA00034495"/>
    </source>
</evidence>
<accession>G3U022</accession>
<gene>
    <name evidence="5" type="primary">KRTAP24-1</name>
</gene>
<reference evidence="5" key="2">
    <citation type="submission" date="2025-08" db="UniProtKB">
        <authorList>
            <consortium name="Ensembl"/>
        </authorList>
    </citation>
    <scope>IDENTIFICATION</scope>
    <source>
        <strain evidence="5">Isolate ISIS603380</strain>
    </source>
</reference>
<evidence type="ECO:0000313" key="5">
    <source>
        <dbReference type="Ensembl" id="ENSLAFP00000021180.1"/>
    </source>
</evidence>
<organism evidence="5 6">
    <name type="scientific">Loxodonta africana</name>
    <name type="common">African elephant</name>
    <dbReference type="NCBI Taxonomy" id="9785"/>
    <lineage>
        <taxon>Eukaryota</taxon>
        <taxon>Metazoa</taxon>
        <taxon>Chordata</taxon>
        <taxon>Craniata</taxon>
        <taxon>Vertebrata</taxon>
        <taxon>Euteleostomi</taxon>
        <taxon>Mammalia</taxon>
        <taxon>Eutheria</taxon>
        <taxon>Afrotheria</taxon>
        <taxon>Proboscidea</taxon>
        <taxon>Elephantidae</taxon>
        <taxon>Loxodonta</taxon>
    </lineage>
</organism>
<comment type="function">
    <text evidence="4">In the hair cortex, hair keratin intermediate filaments are embedded in an interfilamentous matrix, consisting of hair keratin-associated proteins (KRTAP), which are essential for the formation of a rigid and resistant hair shaft through their extensive disulfide bond cross-linking with abundant cysteine residues of hair keratins. The matrix proteins include the high-sulfur and high-glycine-tyrosine keratins.</text>
</comment>
<dbReference type="STRING" id="9785.ENSLAFP00000021180"/>
<comment type="subunit">
    <text evidence="4">Interacts with hair keratins.</text>
</comment>
<dbReference type="GO" id="GO:0005198">
    <property type="term" value="F:structural molecule activity"/>
    <property type="evidence" value="ECO:0007669"/>
    <property type="project" value="InterPro"/>
</dbReference>
<dbReference type="GO" id="GO:0005829">
    <property type="term" value="C:cytosol"/>
    <property type="evidence" value="ECO:0007669"/>
    <property type="project" value="UniProtKB-ARBA"/>
</dbReference>
<dbReference type="InterPro" id="IPR007951">
    <property type="entry name" value="KRTAP_PMG"/>
</dbReference>
<evidence type="ECO:0000256" key="2">
    <source>
        <dbReference type="ARBA" id="ARBA00022744"/>
    </source>
</evidence>
<dbReference type="HOGENOM" id="CLU_1146869_0_0_1"/>
<dbReference type="Ensembl" id="ENSLAFT00000018033.2">
    <property type="protein sequence ID" value="ENSLAFP00000021180.1"/>
    <property type="gene ID" value="ENSLAFG00000018033.2"/>
</dbReference>
<keyword evidence="6" id="KW-1185">Reference proteome</keyword>
<dbReference type="GO" id="GO:0045095">
    <property type="term" value="C:keratin filament"/>
    <property type="evidence" value="ECO:0007669"/>
    <property type="project" value="UniProtKB-UniRule"/>
</dbReference>
<dbReference type="eggNOG" id="ENOG502RR8N">
    <property type="taxonomic scope" value="Eukaryota"/>
</dbReference>
<dbReference type="InParanoid" id="G3U022"/>